<accession>A0ABR8Q8L2</accession>
<evidence type="ECO:0000313" key="4">
    <source>
        <dbReference type="Proteomes" id="UP000604241"/>
    </source>
</evidence>
<protein>
    <submittedName>
        <fullName evidence="3">Nucleotidyltransferase family protein</fullName>
    </submittedName>
</protein>
<reference evidence="3 4" key="1">
    <citation type="submission" date="2020-08" db="EMBL/GenBank/DDBJ databases">
        <title>A Genomic Blueprint of the Chicken Gut Microbiome.</title>
        <authorList>
            <person name="Gilroy R."/>
            <person name="Ravi A."/>
            <person name="Getino M."/>
            <person name="Pursley I."/>
            <person name="Horton D.L."/>
            <person name="Alikhan N.-F."/>
            <person name="Baker D."/>
            <person name="Gharbi K."/>
            <person name="Hall N."/>
            <person name="Watson M."/>
            <person name="Adriaenssens E.M."/>
            <person name="Foster-Nyarko E."/>
            <person name="Jarju S."/>
            <person name="Secka A."/>
            <person name="Antonio M."/>
            <person name="Oren A."/>
            <person name="Chaudhuri R."/>
            <person name="La Ragione R.M."/>
            <person name="Hildebrand F."/>
            <person name="Pallen M.J."/>
        </authorList>
    </citation>
    <scope>NUCLEOTIDE SEQUENCE [LARGE SCALE GENOMIC DNA]</scope>
    <source>
        <strain evidence="3 4">Sa3CUA2</strain>
    </source>
</reference>
<keyword evidence="4" id="KW-1185">Reference proteome</keyword>
<dbReference type="InterPro" id="IPR025877">
    <property type="entry name" value="MobA-like_NTP_Trfase"/>
</dbReference>
<dbReference type="PANTHER" id="PTHR19136">
    <property type="entry name" value="MOLYBDENUM COFACTOR GUANYLYLTRANSFERASE"/>
    <property type="match status" value="1"/>
</dbReference>
<proteinExistence type="predicted"/>
<sequence>MMLSPAFVVVLTGGTARRLGGVDKTDVDVDGRSVLRRLLDGVGALPVVVVGPPRDVGRDVLWTREDPPLGGPYAAAAAGVEAGLAAHPDAQVVLLLAGDQPFAGAAVAALRRALTDDVDAALATGPDGRPQPLLAAYRLSAVRERLTGAVRDRPARDLVVGLRTVSVPLDPRTTLDVDDPDDLAVARRLARGLSPSPDPAR</sequence>
<dbReference type="EMBL" id="JACSQV010000001">
    <property type="protein sequence ID" value="MBD7916767.1"/>
    <property type="molecule type" value="Genomic_DNA"/>
</dbReference>
<gene>
    <name evidence="3" type="ORF">H9657_00520</name>
</gene>
<evidence type="ECO:0000259" key="2">
    <source>
        <dbReference type="Pfam" id="PF12804"/>
    </source>
</evidence>
<dbReference type="Proteomes" id="UP000604241">
    <property type="component" value="Unassembled WGS sequence"/>
</dbReference>
<dbReference type="SUPFAM" id="SSF53448">
    <property type="entry name" value="Nucleotide-diphospho-sugar transferases"/>
    <property type="match status" value="1"/>
</dbReference>
<dbReference type="Gene3D" id="3.90.550.10">
    <property type="entry name" value="Spore Coat Polysaccharide Biosynthesis Protein SpsA, Chain A"/>
    <property type="match status" value="1"/>
</dbReference>
<dbReference type="PANTHER" id="PTHR19136:SF81">
    <property type="entry name" value="MOLYBDENUM COFACTOR GUANYLYLTRANSFERASE"/>
    <property type="match status" value="1"/>
</dbReference>
<dbReference type="Pfam" id="PF12804">
    <property type="entry name" value="NTP_transf_3"/>
    <property type="match status" value="1"/>
</dbReference>
<name>A0ABR8Q8L2_9CELL</name>
<feature type="domain" description="MobA-like NTP transferase" evidence="2">
    <location>
        <begin position="8"/>
        <end position="152"/>
    </location>
</feature>
<keyword evidence="1" id="KW-0808">Transferase</keyword>
<comment type="caution">
    <text evidence="3">The sequence shown here is derived from an EMBL/GenBank/DDBJ whole genome shotgun (WGS) entry which is preliminary data.</text>
</comment>
<evidence type="ECO:0000256" key="1">
    <source>
        <dbReference type="ARBA" id="ARBA00022679"/>
    </source>
</evidence>
<dbReference type="InterPro" id="IPR029044">
    <property type="entry name" value="Nucleotide-diphossugar_trans"/>
</dbReference>
<evidence type="ECO:0000313" key="3">
    <source>
        <dbReference type="EMBL" id="MBD7916767.1"/>
    </source>
</evidence>
<organism evidence="3 4">
    <name type="scientific">Cellulomonas avistercoris</name>
    <dbReference type="NCBI Taxonomy" id="2762242"/>
    <lineage>
        <taxon>Bacteria</taxon>
        <taxon>Bacillati</taxon>
        <taxon>Actinomycetota</taxon>
        <taxon>Actinomycetes</taxon>
        <taxon>Micrococcales</taxon>
        <taxon>Cellulomonadaceae</taxon>
        <taxon>Cellulomonas</taxon>
    </lineage>
</organism>